<sequence>MVAAFRFPDEFWKLLNDPAFEDLAQNKLVTIRNKTDSLSCSRNRPSRFSSRPCLRNHRADSNKNFPTNPEADYDDYVNGFKLTEREFEIVKSLGEKSRQFLIKQGQNSVVAELNLRGSMMN</sequence>
<name>A0AAW6HXL9_XYLFS</name>
<dbReference type="InterPro" id="IPR027417">
    <property type="entry name" value="P-loop_NTPase"/>
</dbReference>
<evidence type="ECO:0000256" key="1">
    <source>
        <dbReference type="SAM" id="MobiDB-lite"/>
    </source>
</evidence>
<feature type="compositionally biased region" description="Low complexity" evidence="1">
    <location>
        <begin position="40"/>
        <end position="53"/>
    </location>
</feature>
<comment type="caution">
    <text evidence="2">The sequence shown here is derived from an EMBL/GenBank/DDBJ whole genome shotgun (WGS) entry which is preliminary data.</text>
</comment>
<dbReference type="EMBL" id="JAJKGN010000003">
    <property type="protein sequence ID" value="MDC6409505.1"/>
    <property type="molecule type" value="Genomic_DNA"/>
</dbReference>
<dbReference type="AlphaFoldDB" id="A0AAW6HXL9"/>
<proteinExistence type="predicted"/>
<gene>
    <name evidence="2" type="ORF">LOK82_13155</name>
</gene>
<feature type="region of interest" description="Disordered" evidence="1">
    <location>
        <begin position="40"/>
        <end position="70"/>
    </location>
</feature>
<evidence type="ECO:0000313" key="3">
    <source>
        <dbReference type="Proteomes" id="UP001220702"/>
    </source>
</evidence>
<dbReference type="Gene3D" id="3.40.50.300">
    <property type="entry name" value="P-loop containing nucleotide triphosphate hydrolases"/>
    <property type="match status" value="1"/>
</dbReference>
<accession>A0AAW6HXL9</accession>
<reference evidence="2" key="2">
    <citation type="journal article" date="2023" name="Commun. Biol.">
        <title>Suspicions of two bridgehead invasions of Xylella fastidiosa subsp. multiplex in France.</title>
        <authorList>
            <person name="Dupas E."/>
            <person name="Durand K."/>
            <person name="Rieux A."/>
            <person name="Briand M."/>
            <person name="Pruvost O."/>
            <person name="Cunty A."/>
            <person name="Denance N."/>
            <person name="Donnadieu C."/>
            <person name="Legendre B."/>
            <person name="Lopez-Roques C."/>
            <person name="Cesbron S."/>
            <person name="Ravigne V."/>
            <person name="Jacques M.A."/>
        </authorList>
    </citation>
    <scope>NUCLEOTIDE SEQUENCE</scope>
    <source>
        <strain evidence="2">CFBP8070</strain>
    </source>
</reference>
<organism evidence="2 3">
    <name type="scientific">Xylella fastidiosa subsp. multiplex</name>
    <dbReference type="NCBI Taxonomy" id="644357"/>
    <lineage>
        <taxon>Bacteria</taxon>
        <taxon>Pseudomonadati</taxon>
        <taxon>Pseudomonadota</taxon>
        <taxon>Gammaproteobacteria</taxon>
        <taxon>Lysobacterales</taxon>
        <taxon>Lysobacteraceae</taxon>
        <taxon>Xylella</taxon>
    </lineage>
</organism>
<dbReference type="Proteomes" id="UP001220702">
    <property type="component" value="Unassembled WGS sequence"/>
</dbReference>
<reference evidence="2" key="1">
    <citation type="submission" date="2021-11" db="EMBL/GenBank/DDBJ databases">
        <authorList>
            <person name="Denance N."/>
            <person name="Briand M."/>
            <person name="Dupas E."/>
            <person name="Durand K."/>
            <person name="Legendre B."/>
            <person name="Cunty A."/>
            <person name="Donnadieu C."/>
            <person name="Lopez Roques C."/>
            <person name="Cesbron S."/>
            <person name="Jacques M.A."/>
        </authorList>
    </citation>
    <scope>NUCLEOTIDE SEQUENCE</scope>
    <source>
        <strain evidence="2">CFBP8070</strain>
    </source>
</reference>
<protein>
    <submittedName>
        <fullName evidence="2">Uncharacterized protein</fullName>
    </submittedName>
</protein>
<evidence type="ECO:0000313" key="2">
    <source>
        <dbReference type="EMBL" id="MDC6409505.1"/>
    </source>
</evidence>